<dbReference type="PANTHER" id="PTHR33115">
    <property type="entry name" value="ARM REPEAT SUPERFAMILY PROTEIN"/>
    <property type="match status" value="1"/>
</dbReference>
<protein>
    <submittedName>
        <fullName evidence="1">Uncharacterized protein</fullName>
    </submittedName>
</protein>
<dbReference type="AlphaFoldDB" id="M8BTN7"/>
<dbReference type="EnsemblPlants" id="EMT25304">
    <property type="protein sequence ID" value="EMT25304"/>
    <property type="gene ID" value="F775_00474"/>
</dbReference>
<accession>M8BTN7</accession>
<dbReference type="ExpressionAtlas" id="M8BTN7">
    <property type="expression patterns" value="baseline"/>
</dbReference>
<organism evidence="1">
    <name type="scientific">Aegilops tauschii</name>
    <name type="common">Tausch's goatgrass</name>
    <name type="synonym">Aegilops squarrosa</name>
    <dbReference type="NCBI Taxonomy" id="37682"/>
    <lineage>
        <taxon>Eukaryota</taxon>
        <taxon>Viridiplantae</taxon>
        <taxon>Streptophyta</taxon>
        <taxon>Embryophyta</taxon>
        <taxon>Tracheophyta</taxon>
        <taxon>Spermatophyta</taxon>
        <taxon>Magnoliopsida</taxon>
        <taxon>Liliopsida</taxon>
        <taxon>Poales</taxon>
        <taxon>Poaceae</taxon>
        <taxon>BOP clade</taxon>
        <taxon>Pooideae</taxon>
        <taxon>Triticodae</taxon>
        <taxon>Triticeae</taxon>
        <taxon>Triticinae</taxon>
        <taxon>Aegilops</taxon>
    </lineage>
</organism>
<reference evidence="1" key="1">
    <citation type="submission" date="2015-06" db="UniProtKB">
        <authorList>
            <consortium name="EnsemblPlants"/>
        </authorList>
    </citation>
    <scope>IDENTIFICATION</scope>
</reference>
<name>M8BTN7_AEGTA</name>
<evidence type="ECO:0000313" key="1">
    <source>
        <dbReference type="EnsemblPlants" id="EMT25304"/>
    </source>
</evidence>
<proteinExistence type="predicted"/>
<sequence>MAFLCLLSLLPLSVFHFAPCISRLFLFAFLVEFNWPRLMSWYNVSSLLDSINLTQGRDVFSWNLTASRSFSVDSMYHALTHSEAPETCANQRRHCTTQLARELLVFGFVHPVYAESRRARRALANRGETRKPPLHQTTTIIIPHGGNCRAAPADHHHYHTTEEFVYWSTAEHLETALKVQGMGGEWLGALSEEEELRRRPEVRIINKYAVVFAYICIGLKGQSALVLLWATVVLLGGFVSDLRSIDFHYLTIIAFVQAAGLFDAMGEDRFLFFGVWFHSLLRNIVSWGDKHHDERTQLPIRQWLKRQIHILKLKIIDITLIVIFSPAMYFGVGGPIICSGLSGLRLAKQDYGIADGDASKANLKPALNLFYGVSFAQGAIFLLCTMGGVIAERWLNDILSQRHGFSLNVLLGYSRKTMHMGLNDPASIRSWNLITYGADLLDSQCSNDYAAGVRILTMLIDRDIPLQIRRLLIRSPKQRIQKLIGTLAWISPAEQETRWLAATIVEHLAADLNLAHFPGALECVSSLFDATHLPFEAGQGTKDLVLPGLRILHNLAHDGHNCTMIYSTKGLLSKIVAPLSSNEFVEDIKSSVAWTKVVDVSLKVVTRLMGSPGSTGQEMRSLIANASHVVRNLEAVLDIDMKSNSSIIWLLTGALDALTRLVLHHPESASAGKLIERALHIFLSTDWLEDYLKHEKNVMKKAKKTVSQLKEYAGFVLEMLSNHPEAIKSFTVCDDDIHRLTELLDCNIKTTECKISATETVEIDISIGSRISSAVILKHLSNYVKLPTLRKALRQLLPVQQDEASTLKCHIKDRMMHAALLSLVVTICANTSINLAGILLSQTPSDTLEDFVVRLKKMVEENMYATPTCLAIQKLTCQMVTEFMKHDRNIQVIDKHNIVGTLLKASKTMAELESSMLFAAVIRDRYGVPLKPLSSVLSKNTEDLLTQRKQALGIYTVPASVPIPLP</sequence>
<dbReference type="PANTHER" id="PTHR33115:SF69">
    <property type="entry name" value="GENOME ASSEMBLY, CHROMOSOME: II"/>
    <property type="match status" value="1"/>
</dbReference>